<sequence length="72" mass="7513">MKVNVMLRCCGGPPQAPMTMVTASAATALEAVDIMLRLRMSIACPADGVGGKGLRWLVQKAQKSAEGVPRGD</sequence>
<name>A0A7I7YXJ7_9MYCO</name>
<evidence type="ECO:0000313" key="2">
    <source>
        <dbReference type="Proteomes" id="UP000467105"/>
    </source>
</evidence>
<keyword evidence="2" id="KW-1185">Reference proteome</keyword>
<proteinExistence type="predicted"/>
<dbReference type="EMBL" id="AP022614">
    <property type="protein sequence ID" value="BBZ45684.1"/>
    <property type="molecule type" value="Genomic_DNA"/>
</dbReference>
<dbReference type="Proteomes" id="UP000467105">
    <property type="component" value="Chromosome"/>
</dbReference>
<gene>
    <name evidence="1" type="ORF">MPRM_29650</name>
</gene>
<organism evidence="1 2">
    <name type="scientific">Mycobacterium parmense</name>
    <dbReference type="NCBI Taxonomy" id="185642"/>
    <lineage>
        <taxon>Bacteria</taxon>
        <taxon>Bacillati</taxon>
        <taxon>Actinomycetota</taxon>
        <taxon>Actinomycetes</taxon>
        <taxon>Mycobacteriales</taxon>
        <taxon>Mycobacteriaceae</taxon>
        <taxon>Mycobacterium</taxon>
        <taxon>Mycobacterium simiae complex</taxon>
    </lineage>
</organism>
<evidence type="ECO:0000313" key="1">
    <source>
        <dbReference type="EMBL" id="BBZ45684.1"/>
    </source>
</evidence>
<accession>A0A7I7YXJ7</accession>
<reference evidence="1 2" key="1">
    <citation type="journal article" date="2019" name="Emerg. Microbes Infect.">
        <title>Comprehensive subspecies identification of 175 nontuberculous mycobacteria species based on 7547 genomic profiles.</title>
        <authorList>
            <person name="Matsumoto Y."/>
            <person name="Kinjo T."/>
            <person name="Motooka D."/>
            <person name="Nabeya D."/>
            <person name="Jung N."/>
            <person name="Uechi K."/>
            <person name="Horii T."/>
            <person name="Iida T."/>
            <person name="Fujita J."/>
            <person name="Nakamura S."/>
        </authorList>
    </citation>
    <scope>NUCLEOTIDE SEQUENCE [LARGE SCALE GENOMIC DNA]</scope>
    <source>
        <strain evidence="1 2">JCM 14742</strain>
    </source>
</reference>
<dbReference type="AlphaFoldDB" id="A0A7I7YXJ7"/>
<protein>
    <submittedName>
        <fullName evidence="1">Uncharacterized protein</fullName>
    </submittedName>
</protein>